<dbReference type="InterPro" id="IPR018499">
    <property type="entry name" value="Tetraspanin/Peripherin"/>
</dbReference>
<keyword evidence="3 5" id="KW-1133">Transmembrane helix</keyword>
<evidence type="ECO:0000256" key="1">
    <source>
        <dbReference type="ARBA" id="ARBA00004141"/>
    </source>
</evidence>
<proteinExistence type="predicted"/>
<feature type="transmembrane region" description="Helical" evidence="5">
    <location>
        <begin position="152"/>
        <end position="174"/>
    </location>
</feature>
<dbReference type="InterPro" id="IPR008952">
    <property type="entry name" value="Tetraspanin_EC2_sf"/>
</dbReference>
<feature type="transmembrane region" description="Helical" evidence="5">
    <location>
        <begin position="186"/>
        <end position="206"/>
    </location>
</feature>
<evidence type="ECO:0000256" key="3">
    <source>
        <dbReference type="ARBA" id="ARBA00022989"/>
    </source>
</evidence>
<evidence type="ECO:0000256" key="2">
    <source>
        <dbReference type="ARBA" id="ARBA00022692"/>
    </source>
</evidence>
<reference evidence="6" key="1">
    <citation type="submission" date="2021-12" db="EMBL/GenBank/DDBJ databases">
        <authorList>
            <person name="King R."/>
        </authorList>
    </citation>
    <scope>NUCLEOTIDE SEQUENCE</scope>
</reference>
<dbReference type="Proteomes" id="UP001153292">
    <property type="component" value="Chromosome 6"/>
</dbReference>
<feature type="transmembrane region" description="Helical" evidence="5">
    <location>
        <begin position="318"/>
        <end position="342"/>
    </location>
</feature>
<sequence length="360" mass="40031">MIKGTMVNNGGVRSRGRHRARMLMIPGRPLRQSKGLPDVRPILPAPAYRWEDMGNSNATSNKEKGPEAVIEDDASKTEVDVTRVDHQKSSFVRVEKVKERLRGKIQCCSWCPEVCFVIFCVLTLLKGIGEIFISISGAISTRLFSTEQSGQLVGMVLLALLAAVTVSILIYALLAVFRKQAKPLHAAALVLLITAVLQAVIVGVAVRITHRDQKVLEQSVQESFNLALQENPRHTQLWAAIQNDLTCCGLNSPYDYRALNLPDVFPPNVPIACCPTYDPSRSDLVQERDRERCKLRRTYYGGGCREAIYDVVKTTSDVVLALTISLIVFEVIMSVLSAILHVKIKRHKAEKKEKTKIDQA</sequence>
<keyword evidence="4 5" id="KW-0472">Membrane</keyword>
<protein>
    <recommendedName>
        <fullName evidence="8">Tetraspanin</fullName>
    </recommendedName>
</protein>
<accession>A0ABN8BH28</accession>
<evidence type="ECO:0000313" key="6">
    <source>
        <dbReference type="EMBL" id="CAH0406669.1"/>
    </source>
</evidence>
<organism evidence="6 7">
    <name type="scientific">Chilo suppressalis</name>
    <name type="common">Asiatic rice borer moth</name>
    <dbReference type="NCBI Taxonomy" id="168631"/>
    <lineage>
        <taxon>Eukaryota</taxon>
        <taxon>Metazoa</taxon>
        <taxon>Ecdysozoa</taxon>
        <taxon>Arthropoda</taxon>
        <taxon>Hexapoda</taxon>
        <taxon>Insecta</taxon>
        <taxon>Pterygota</taxon>
        <taxon>Neoptera</taxon>
        <taxon>Endopterygota</taxon>
        <taxon>Lepidoptera</taxon>
        <taxon>Glossata</taxon>
        <taxon>Ditrysia</taxon>
        <taxon>Pyraloidea</taxon>
        <taxon>Crambidae</taxon>
        <taxon>Crambinae</taxon>
        <taxon>Chilo</taxon>
    </lineage>
</organism>
<name>A0ABN8BH28_CHISP</name>
<evidence type="ECO:0000256" key="4">
    <source>
        <dbReference type="ARBA" id="ARBA00023136"/>
    </source>
</evidence>
<dbReference type="SUPFAM" id="SSF48652">
    <property type="entry name" value="Tetraspanin"/>
    <property type="match status" value="1"/>
</dbReference>
<gene>
    <name evidence="6" type="ORF">CHILSU_LOCUS10051</name>
</gene>
<evidence type="ECO:0008006" key="8">
    <source>
        <dbReference type="Google" id="ProtNLM"/>
    </source>
</evidence>
<keyword evidence="7" id="KW-1185">Reference proteome</keyword>
<evidence type="ECO:0000313" key="7">
    <source>
        <dbReference type="Proteomes" id="UP001153292"/>
    </source>
</evidence>
<evidence type="ECO:0000256" key="5">
    <source>
        <dbReference type="SAM" id="Phobius"/>
    </source>
</evidence>
<dbReference type="EMBL" id="OU963899">
    <property type="protein sequence ID" value="CAH0406669.1"/>
    <property type="molecule type" value="Genomic_DNA"/>
</dbReference>
<feature type="transmembrane region" description="Helical" evidence="5">
    <location>
        <begin position="114"/>
        <end position="140"/>
    </location>
</feature>
<dbReference type="Gene3D" id="1.10.1450.10">
    <property type="entry name" value="Tetraspanin"/>
    <property type="match status" value="1"/>
</dbReference>
<comment type="subcellular location">
    <subcellularLocation>
        <location evidence="1">Membrane</location>
        <topology evidence="1">Multi-pass membrane protein</topology>
    </subcellularLocation>
</comment>
<dbReference type="CDD" id="cd03127">
    <property type="entry name" value="tetraspanin_LEL"/>
    <property type="match status" value="1"/>
</dbReference>
<keyword evidence="2 5" id="KW-0812">Transmembrane</keyword>
<dbReference type="Pfam" id="PF00335">
    <property type="entry name" value="Tetraspanin"/>
    <property type="match status" value="1"/>
</dbReference>